<protein>
    <recommendedName>
        <fullName evidence="4">Secreted protein</fullName>
    </recommendedName>
</protein>
<evidence type="ECO:0000256" key="1">
    <source>
        <dbReference type="SAM" id="SignalP"/>
    </source>
</evidence>
<dbReference type="AlphaFoldDB" id="A0AA39TR85"/>
<reference evidence="2" key="1">
    <citation type="submission" date="2023-06" db="EMBL/GenBank/DDBJ databases">
        <title>Genome-scale phylogeny and comparative genomics of the fungal order Sordariales.</title>
        <authorList>
            <consortium name="Lawrence Berkeley National Laboratory"/>
            <person name="Hensen N."/>
            <person name="Bonometti L."/>
            <person name="Westerberg I."/>
            <person name="Brannstrom I.O."/>
            <person name="Guillou S."/>
            <person name="Cros-Aarteil S."/>
            <person name="Calhoun S."/>
            <person name="Haridas S."/>
            <person name="Kuo A."/>
            <person name="Mondo S."/>
            <person name="Pangilinan J."/>
            <person name="Riley R."/>
            <person name="LaButti K."/>
            <person name="Andreopoulos B."/>
            <person name="Lipzen A."/>
            <person name="Chen C."/>
            <person name="Yanf M."/>
            <person name="Daum C."/>
            <person name="Ng V."/>
            <person name="Clum A."/>
            <person name="Steindorff A."/>
            <person name="Ohm R."/>
            <person name="Martin F."/>
            <person name="Silar P."/>
            <person name="Natvig D."/>
            <person name="Lalanne C."/>
            <person name="Gautier V."/>
            <person name="Ament-velasquez S.L."/>
            <person name="Kruys A."/>
            <person name="Hutchinson M.I."/>
            <person name="Powell A.J."/>
            <person name="Barry K."/>
            <person name="Miller A.N."/>
            <person name="Grigoriev I.V."/>
            <person name="Debuchy R."/>
            <person name="Gladieux P."/>
            <person name="Thoren M.H."/>
            <person name="Johannesson H."/>
        </authorList>
    </citation>
    <scope>NUCLEOTIDE SEQUENCE</scope>
    <source>
        <strain evidence="2">SMH3391-2</strain>
    </source>
</reference>
<proteinExistence type="predicted"/>
<evidence type="ECO:0008006" key="4">
    <source>
        <dbReference type="Google" id="ProtNLM"/>
    </source>
</evidence>
<evidence type="ECO:0000313" key="3">
    <source>
        <dbReference type="Proteomes" id="UP001174934"/>
    </source>
</evidence>
<dbReference type="Proteomes" id="UP001174934">
    <property type="component" value="Unassembled WGS sequence"/>
</dbReference>
<organism evidence="2 3">
    <name type="scientific">Bombardia bombarda</name>
    <dbReference type="NCBI Taxonomy" id="252184"/>
    <lineage>
        <taxon>Eukaryota</taxon>
        <taxon>Fungi</taxon>
        <taxon>Dikarya</taxon>
        <taxon>Ascomycota</taxon>
        <taxon>Pezizomycotina</taxon>
        <taxon>Sordariomycetes</taxon>
        <taxon>Sordariomycetidae</taxon>
        <taxon>Sordariales</taxon>
        <taxon>Lasiosphaeriaceae</taxon>
        <taxon>Bombardia</taxon>
    </lineage>
</organism>
<gene>
    <name evidence="2" type="ORF">B0T17DRAFT_512412</name>
</gene>
<name>A0AA39TR85_9PEZI</name>
<accession>A0AA39TR85</accession>
<feature type="signal peptide" evidence="1">
    <location>
        <begin position="1"/>
        <end position="17"/>
    </location>
</feature>
<feature type="chain" id="PRO_5041248171" description="Secreted protein" evidence="1">
    <location>
        <begin position="18"/>
        <end position="123"/>
    </location>
</feature>
<evidence type="ECO:0000313" key="2">
    <source>
        <dbReference type="EMBL" id="KAK0610112.1"/>
    </source>
</evidence>
<keyword evidence="3" id="KW-1185">Reference proteome</keyword>
<keyword evidence="1" id="KW-0732">Signal</keyword>
<sequence length="123" mass="13660">MRLGEVIGLVILPAVGAHQVAGQRMSEFAWHINDAPNTTDHPIASIKEQVHHSRRETGLGFEELFGPDHWTTQERNIPPSTEPPAAHMTLVKVRPWTIVTVYPKPPLHQVPPMLSVVTTPLSN</sequence>
<dbReference type="EMBL" id="JAULSR010000011">
    <property type="protein sequence ID" value="KAK0610112.1"/>
    <property type="molecule type" value="Genomic_DNA"/>
</dbReference>
<comment type="caution">
    <text evidence="2">The sequence shown here is derived from an EMBL/GenBank/DDBJ whole genome shotgun (WGS) entry which is preliminary data.</text>
</comment>